<protein>
    <submittedName>
        <fullName evidence="1">Uncharacterized protein</fullName>
    </submittedName>
</protein>
<sequence length="84" mass="8358">MSSPLLIATLAAGLTGAPPHNVDVPPPILKVSASDCSAAAAQVISETGGELLSAQPTGDGKCIITVLIPGNGGRPKKMTVRVPM</sequence>
<keyword evidence="4" id="KW-1185">Reference proteome</keyword>
<reference evidence="1 3" key="1">
    <citation type="submission" date="2016-09" db="EMBL/GenBank/DDBJ databases">
        <title>Rhizobium sp. nov., a novel species isolated from the rice rhizosphere.</title>
        <authorList>
            <person name="Zhao J."/>
            <person name="Zhang X."/>
        </authorList>
    </citation>
    <scope>NUCLEOTIDE SEQUENCE [LARGE SCALE GENOMIC DNA]</scope>
    <source>
        <strain evidence="1 3">MH17</strain>
    </source>
</reference>
<reference evidence="2" key="2">
    <citation type="submission" date="2016-12" db="EMBL/GenBank/DDBJ databases">
        <authorList>
            <person name="Zhang X."/>
            <person name="Zhao J."/>
        </authorList>
    </citation>
    <scope>NUCLEOTIDE SEQUENCE</scope>
    <source>
        <strain evidence="2">RD15</strain>
    </source>
</reference>
<dbReference type="AlphaFoldDB" id="A0A1Q9AI79"/>
<proteinExistence type="predicted"/>
<dbReference type="STRING" id="1672749.BJF92_14010"/>
<comment type="caution">
    <text evidence="1">The sequence shown here is derived from an EMBL/GenBank/DDBJ whole genome shotgun (WGS) entry which is preliminary data.</text>
</comment>
<accession>A0A1Q9AI79</accession>
<gene>
    <name evidence="1" type="ORF">BJF92_14010</name>
    <name evidence="2" type="ORF">BTR14_17255</name>
</gene>
<dbReference type="EMBL" id="MKIO01000031">
    <property type="protein sequence ID" value="OLP54911.1"/>
    <property type="molecule type" value="Genomic_DNA"/>
</dbReference>
<name>A0A1Q9AI79_9HYPH</name>
<organism evidence="1 3">
    <name type="scientific">Xaviernesmea rhizosphaerae</name>
    <dbReference type="NCBI Taxonomy" id="1672749"/>
    <lineage>
        <taxon>Bacteria</taxon>
        <taxon>Pseudomonadati</taxon>
        <taxon>Pseudomonadota</taxon>
        <taxon>Alphaproteobacteria</taxon>
        <taxon>Hyphomicrobiales</taxon>
        <taxon>Rhizobiaceae</taxon>
        <taxon>Rhizobium/Agrobacterium group</taxon>
        <taxon>Xaviernesmea</taxon>
    </lineage>
</organism>
<dbReference type="RefSeq" id="WP_075635472.1">
    <property type="nucleotide sequence ID" value="NZ_MKIO01000031.1"/>
</dbReference>
<dbReference type="EMBL" id="MSPX01000016">
    <property type="protein sequence ID" value="OQP85106.1"/>
    <property type="molecule type" value="Genomic_DNA"/>
</dbReference>
<dbReference type="OrthoDB" id="7917347at2"/>
<dbReference type="Proteomes" id="UP000192652">
    <property type="component" value="Unassembled WGS sequence"/>
</dbReference>
<evidence type="ECO:0000313" key="2">
    <source>
        <dbReference type="EMBL" id="OQP85106.1"/>
    </source>
</evidence>
<evidence type="ECO:0000313" key="3">
    <source>
        <dbReference type="Proteomes" id="UP000186143"/>
    </source>
</evidence>
<reference evidence="2 4" key="3">
    <citation type="journal article" date="2017" name="Antonie Van Leeuwenhoek">
        <title>Rhizobium rhizosphaerae sp. nov., a novel species isolated from rice rhizosphere.</title>
        <authorList>
            <person name="Zhao J.J."/>
            <person name="Zhang J."/>
            <person name="Zhang R.J."/>
            <person name="Zhang C.W."/>
            <person name="Yin H.Q."/>
            <person name="Zhang X.X."/>
        </authorList>
    </citation>
    <scope>NUCLEOTIDE SEQUENCE [LARGE SCALE GENOMIC DNA]</scope>
    <source>
        <strain evidence="2 4">RD15</strain>
    </source>
</reference>
<evidence type="ECO:0000313" key="4">
    <source>
        <dbReference type="Proteomes" id="UP000192652"/>
    </source>
</evidence>
<dbReference type="Proteomes" id="UP000186143">
    <property type="component" value="Unassembled WGS sequence"/>
</dbReference>
<evidence type="ECO:0000313" key="1">
    <source>
        <dbReference type="EMBL" id="OLP54911.1"/>
    </source>
</evidence>